<evidence type="ECO:0000256" key="3">
    <source>
        <dbReference type="SAM" id="MobiDB-lite"/>
    </source>
</evidence>
<dbReference type="InterPro" id="IPR053343">
    <property type="entry name" value="PSII_mRNA-binding_protein"/>
</dbReference>
<feature type="repeat" description="PPR" evidence="2">
    <location>
        <begin position="288"/>
        <end position="322"/>
    </location>
</feature>
<dbReference type="Pfam" id="PF13041">
    <property type="entry name" value="PPR_2"/>
    <property type="match status" value="2"/>
</dbReference>
<dbReference type="Gene3D" id="1.25.40.10">
    <property type="entry name" value="Tetratricopeptide repeat domain"/>
    <property type="match status" value="1"/>
</dbReference>
<keyword evidence="5" id="KW-1185">Reference proteome</keyword>
<dbReference type="NCBIfam" id="TIGR00756">
    <property type="entry name" value="PPR"/>
    <property type="match status" value="2"/>
</dbReference>
<gene>
    <name evidence="4" type="ORF">PHJA_000641500</name>
</gene>
<dbReference type="PANTHER" id="PTHR47940:SF1">
    <property type="entry name" value="PROTEIN LOW PHOTOSYNTHETIC EFFICIENCY 1, CHLOROPLASTIC"/>
    <property type="match status" value="1"/>
</dbReference>
<feature type="region of interest" description="Disordered" evidence="3">
    <location>
        <begin position="98"/>
        <end position="122"/>
    </location>
</feature>
<dbReference type="Proteomes" id="UP000653305">
    <property type="component" value="Unassembled WGS sequence"/>
</dbReference>
<feature type="compositionally biased region" description="Basic and acidic residues" evidence="3">
    <location>
        <begin position="104"/>
        <end position="122"/>
    </location>
</feature>
<evidence type="ECO:0000313" key="4">
    <source>
        <dbReference type="EMBL" id="GFP84977.1"/>
    </source>
</evidence>
<accession>A0A830BCY3</accession>
<dbReference type="InterPro" id="IPR002885">
    <property type="entry name" value="PPR_rpt"/>
</dbReference>
<dbReference type="PANTHER" id="PTHR47940">
    <property type="entry name" value="OS12G0283900 PROTEIN"/>
    <property type="match status" value="1"/>
</dbReference>
<keyword evidence="1" id="KW-0677">Repeat</keyword>
<dbReference type="OrthoDB" id="185373at2759"/>
<evidence type="ECO:0000313" key="5">
    <source>
        <dbReference type="Proteomes" id="UP000653305"/>
    </source>
</evidence>
<dbReference type="PROSITE" id="PS51375">
    <property type="entry name" value="PPR"/>
    <property type="match status" value="4"/>
</dbReference>
<feature type="repeat" description="PPR" evidence="2">
    <location>
        <begin position="253"/>
        <end position="287"/>
    </location>
</feature>
<dbReference type="Pfam" id="PF01535">
    <property type="entry name" value="PPR"/>
    <property type="match status" value="1"/>
</dbReference>
<proteinExistence type="predicted"/>
<reference evidence="4" key="1">
    <citation type="submission" date="2020-07" db="EMBL/GenBank/DDBJ databases">
        <title>Ethylene signaling mediates host invasion by parasitic plants.</title>
        <authorList>
            <person name="Yoshida S."/>
        </authorList>
    </citation>
    <scope>NUCLEOTIDE SEQUENCE</scope>
    <source>
        <strain evidence="4">Okayama</strain>
    </source>
</reference>
<dbReference type="AlphaFoldDB" id="A0A830BCY3"/>
<evidence type="ECO:0000256" key="1">
    <source>
        <dbReference type="ARBA" id="ARBA00022737"/>
    </source>
</evidence>
<protein>
    <submittedName>
        <fullName evidence="4">Pentatricopeptide repeat-containing protein at3g46610</fullName>
    </submittedName>
</protein>
<comment type="caution">
    <text evidence="4">The sequence shown here is derived from an EMBL/GenBank/DDBJ whole genome shotgun (WGS) entry which is preliminary data.</text>
</comment>
<feature type="repeat" description="PPR" evidence="2">
    <location>
        <begin position="218"/>
        <end position="252"/>
    </location>
</feature>
<dbReference type="EMBL" id="BMAC01000096">
    <property type="protein sequence ID" value="GFP84977.1"/>
    <property type="molecule type" value="Genomic_DNA"/>
</dbReference>
<evidence type="ECO:0000256" key="2">
    <source>
        <dbReference type="PROSITE-ProRule" id="PRU00708"/>
    </source>
</evidence>
<dbReference type="InterPro" id="IPR011990">
    <property type="entry name" value="TPR-like_helical_dom_sf"/>
</dbReference>
<feature type="repeat" description="PPR" evidence="2">
    <location>
        <begin position="323"/>
        <end position="357"/>
    </location>
</feature>
<name>A0A830BCY3_9LAMI</name>
<sequence>MQALTIWHSCLIPQLNLELYSSRSSVKWVEKRGFKSGTGVIGTKNEFNGKLYCLCSKGTINLLFKPRNSLGAAFALTWALAEPEVGIGVEFTHAQLGNNQEDNNDARKSRIDEGEKARNGNSERVDVRALAFKLHSAKTADDVEEVLKGKQKLPLQVFSTIIRGFGKEKRLDSAKKWWAALEVYEDLLDKGPKPNNASETAAAIEIFKRMVENGEKPTIISYGALLSALEKGKLYDEALRVWKHMVKVGVEPNLYAYTIMSSIYAGQGKFDIVDSIIREMVTVGVDPTVVTFNAIISSCARNSMGSVAYEWFERMKVQNVTPNEVTYEMLIEALANDGKPRIGYELYLRALNEGLELSARAYDAVVRSSETYGATIDVGALGPRPPEKKKKVQVQARKNMSEFCKLADVPRRSKTFERSEIYMSQSEELHS</sequence>
<organism evidence="4 5">
    <name type="scientific">Phtheirospermum japonicum</name>
    <dbReference type="NCBI Taxonomy" id="374723"/>
    <lineage>
        <taxon>Eukaryota</taxon>
        <taxon>Viridiplantae</taxon>
        <taxon>Streptophyta</taxon>
        <taxon>Embryophyta</taxon>
        <taxon>Tracheophyta</taxon>
        <taxon>Spermatophyta</taxon>
        <taxon>Magnoliopsida</taxon>
        <taxon>eudicotyledons</taxon>
        <taxon>Gunneridae</taxon>
        <taxon>Pentapetalae</taxon>
        <taxon>asterids</taxon>
        <taxon>lamiids</taxon>
        <taxon>Lamiales</taxon>
        <taxon>Orobanchaceae</taxon>
        <taxon>Orobanchaceae incertae sedis</taxon>
        <taxon>Phtheirospermum</taxon>
    </lineage>
</organism>